<evidence type="ECO:0000256" key="3">
    <source>
        <dbReference type="ARBA" id="ARBA00022692"/>
    </source>
</evidence>
<feature type="transmembrane region" description="Helical" evidence="6">
    <location>
        <begin position="368"/>
        <end position="387"/>
    </location>
</feature>
<dbReference type="Gene3D" id="1.20.1250.20">
    <property type="entry name" value="MFS general substrate transporter like domains"/>
    <property type="match status" value="1"/>
</dbReference>
<gene>
    <name evidence="8" type="ORF">OU415_18055</name>
</gene>
<comment type="subcellular location">
    <subcellularLocation>
        <location evidence="1">Cell membrane</location>
        <topology evidence="1">Multi-pass membrane protein</topology>
    </subcellularLocation>
</comment>
<proteinExistence type="predicted"/>
<feature type="transmembrane region" description="Helical" evidence="6">
    <location>
        <begin position="147"/>
        <end position="168"/>
    </location>
</feature>
<dbReference type="EMBL" id="JAQGLA010000027">
    <property type="protein sequence ID" value="MDA3627356.1"/>
    <property type="molecule type" value="Genomic_DNA"/>
</dbReference>
<feature type="transmembrane region" description="Helical" evidence="6">
    <location>
        <begin position="42"/>
        <end position="67"/>
    </location>
</feature>
<dbReference type="RefSeq" id="WP_270950029.1">
    <property type="nucleotide sequence ID" value="NZ_JAQGLA010000027.1"/>
</dbReference>
<dbReference type="InterPro" id="IPR036259">
    <property type="entry name" value="MFS_trans_sf"/>
</dbReference>
<evidence type="ECO:0000256" key="1">
    <source>
        <dbReference type="ARBA" id="ARBA00004651"/>
    </source>
</evidence>
<evidence type="ECO:0000313" key="9">
    <source>
        <dbReference type="Proteomes" id="UP001210380"/>
    </source>
</evidence>
<keyword evidence="4 6" id="KW-1133">Transmembrane helix</keyword>
<dbReference type="Proteomes" id="UP001210380">
    <property type="component" value="Unassembled WGS sequence"/>
</dbReference>
<sequence>MLEPLRHPSFRYLVAGRTIVYLGNAIAPVALAFAVLDGLGSVAEIGLIVACRSAANVLLLLFGGVLADRFPRQHVLTGASLLAAGSQGLVAVAVLQGFATVPLLALLSVVNGAAAAAALPASSALIPQTVPADVLRPANALARMGTTSAMIAGTSAGGLLIAVTSPGWGLAVDAAAFAVAAACFAGIRVPAVAERGASVRAELREGWREFRSRRWVWAVVLQFLVVNAAVVGGINVLGPKIAEDTVGRGAWGLVLAVQMVGALCGGLIAARWSPERALLFGCAVVVLDAIPLVVLAVSPVLWLLLVAMFISGIAIEQFAVAWETALQQNIPEDRLARVYSYDALGSFLAMPIGAALIGPVATSVGDESALLIIAASIVVATAAVLTVPEVRNLRSASE</sequence>
<evidence type="ECO:0000256" key="2">
    <source>
        <dbReference type="ARBA" id="ARBA00022475"/>
    </source>
</evidence>
<dbReference type="PANTHER" id="PTHR23513">
    <property type="entry name" value="INTEGRAL MEMBRANE EFFLUX PROTEIN-RELATED"/>
    <property type="match status" value="1"/>
</dbReference>
<feature type="transmembrane region" description="Helical" evidence="6">
    <location>
        <begin position="214"/>
        <end position="237"/>
    </location>
</feature>
<comment type="caution">
    <text evidence="8">The sequence shown here is derived from an EMBL/GenBank/DDBJ whole genome shotgun (WGS) entry which is preliminary data.</text>
</comment>
<dbReference type="PANTHER" id="PTHR23513:SF11">
    <property type="entry name" value="STAPHYLOFERRIN A TRANSPORTER"/>
    <property type="match status" value="1"/>
</dbReference>
<evidence type="ECO:0000256" key="5">
    <source>
        <dbReference type="ARBA" id="ARBA00023136"/>
    </source>
</evidence>
<dbReference type="Pfam" id="PF07690">
    <property type="entry name" value="MFS_1"/>
    <property type="match status" value="1"/>
</dbReference>
<feature type="transmembrane region" description="Helical" evidence="6">
    <location>
        <begin position="277"/>
        <end position="296"/>
    </location>
</feature>
<name>A0ABT4V060_9PSEU</name>
<feature type="domain" description="Major facilitator superfamily (MFS) profile" evidence="7">
    <location>
        <begin position="1"/>
        <end position="392"/>
    </location>
</feature>
<dbReference type="InterPro" id="IPR020846">
    <property type="entry name" value="MFS_dom"/>
</dbReference>
<feature type="transmembrane region" description="Helical" evidence="6">
    <location>
        <begin position="12"/>
        <end position="36"/>
    </location>
</feature>
<protein>
    <submittedName>
        <fullName evidence="8">MFS transporter</fullName>
    </submittedName>
</protein>
<feature type="transmembrane region" description="Helical" evidence="6">
    <location>
        <begin position="79"/>
        <end position="99"/>
    </location>
</feature>
<dbReference type="SUPFAM" id="SSF103473">
    <property type="entry name" value="MFS general substrate transporter"/>
    <property type="match status" value="1"/>
</dbReference>
<evidence type="ECO:0000256" key="6">
    <source>
        <dbReference type="SAM" id="Phobius"/>
    </source>
</evidence>
<accession>A0ABT4V060</accession>
<dbReference type="InterPro" id="IPR022324">
    <property type="entry name" value="Bacilysin_exporter_BacE_put"/>
</dbReference>
<keyword evidence="2" id="KW-1003">Cell membrane</keyword>
<keyword evidence="9" id="KW-1185">Reference proteome</keyword>
<evidence type="ECO:0000313" key="8">
    <source>
        <dbReference type="EMBL" id="MDA3627356.1"/>
    </source>
</evidence>
<feature type="transmembrane region" description="Helical" evidence="6">
    <location>
        <begin position="302"/>
        <end position="322"/>
    </location>
</feature>
<evidence type="ECO:0000259" key="7">
    <source>
        <dbReference type="PROSITE" id="PS50850"/>
    </source>
</evidence>
<dbReference type="InterPro" id="IPR011701">
    <property type="entry name" value="MFS"/>
</dbReference>
<dbReference type="PRINTS" id="PR01988">
    <property type="entry name" value="EXPORTERBACE"/>
</dbReference>
<feature type="transmembrane region" description="Helical" evidence="6">
    <location>
        <begin position="249"/>
        <end position="270"/>
    </location>
</feature>
<keyword evidence="5 6" id="KW-0472">Membrane</keyword>
<evidence type="ECO:0000256" key="4">
    <source>
        <dbReference type="ARBA" id="ARBA00022989"/>
    </source>
</evidence>
<feature type="transmembrane region" description="Helical" evidence="6">
    <location>
        <begin position="343"/>
        <end position="362"/>
    </location>
</feature>
<reference evidence="8 9" key="1">
    <citation type="submission" date="2022-11" db="EMBL/GenBank/DDBJ databases">
        <title>Draft genome sequence of Saccharopolyspora sp. WRP15-2 isolated from rhizosphere soils of wild rice in Thailand.</title>
        <authorList>
            <person name="Duangmal K."/>
            <person name="Kammanee S."/>
            <person name="Muangham S."/>
        </authorList>
    </citation>
    <scope>NUCLEOTIDE SEQUENCE [LARGE SCALE GENOMIC DNA]</scope>
    <source>
        <strain evidence="8 9">WRP15-2</strain>
    </source>
</reference>
<dbReference type="PROSITE" id="PS50850">
    <property type="entry name" value="MFS"/>
    <property type="match status" value="1"/>
</dbReference>
<keyword evidence="3 6" id="KW-0812">Transmembrane</keyword>
<dbReference type="CDD" id="cd06173">
    <property type="entry name" value="MFS_MefA_like"/>
    <property type="match status" value="1"/>
</dbReference>
<organism evidence="8 9">
    <name type="scientific">Saccharopolyspora oryzae</name>
    <dbReference type="NCBI Taxonomy" id="2997343"/>
    <lineage>
        <taxon>Bacteria</taxon>
        <taxon>Bacillati</taxon>
        <taxon>Actinomycetota</taxon>
        <taxon>Actinomycetes</taxon>
        <taxon>Pseudonocardiales</taxon>
        <taxon>Pseudonocardiaceae</taxon>
        <taxon>Saccharopolyspora</taxon>
    </lineage>
</organism>